<evidence type="ECO:0000313" key="15">
    <source>
        <dbReference type="Proteomes" id="UP000050454"/>
    </source>
</evidence>
<dbReference type="InterPro" id="IPR012337">
    <property type="entry name" value="RNaseH-like_sf"/>
</dbReference>
<comment type="caution">
    <text evidence="14">The sequence shown here is derived from an EMBL/GenBank/DDBJ whole genome shotgun (WGS) entry which is preliminary data.</text>
</comment>
<evidence type="ECO:0000256" key="10">
    <source>
        <dbReference type="ARBA" id="ARBA00022842"/>
    </source>
</evidence>
<dbReference type="InterPro" id="IPR011320">
    <property type="entry name" value="RNase_H1_N"/>
</dbReference>
<organism evidence="14 15">
    <name type="scientific">Jiulongibacter sediminis</name>
    <dbReference type="NCBI Taxonomy" id="1605367"/>
    <lineage>
        <taxon>Bacteria</taxon>
        <taxon>Pseudomonadati</taxon>
        <taxon>Bacteroidota</taxon>
        <taxon>Cytophagia</taxon>
        <taxon>Cytophagales</taxon>
        <taxon>Leadbetterellaceae</taxon>
        <taxon>Jiulongibacter</taxon>
    </lineage>
</organism>
<keyword evidence="8 11" id="KW-0255">Endonuclease</keyword>
<comment type="function">
    <text evidence="2 11">Endonuclease that specifically degrades the RNA of RNA-DNA hybrids.</text>
</comment>
<keyword evidence="12" id="KW-0464">Manganese</keyword>
<reference evidence="14 15" key="1">
    <citation type="submission" date="2015-07" db="EMBL/GenBank/DDBJ databases">
        <title>The draft genome sequence of Leadbetterella sp. JN14-9.</title>
        <authorList>
            <person name="Liu Y."/>
            <person name="Du J."/>
            <person name="Shao Z."/>
        </authorList>
    </citation>
    <scope>NUCLEOTIDE SEQUENCE [LARGE SCALE GENOMIC DNA]</scope>
    <source>
        <strain evidence="14 15">JN14-9</strain>
    </source>
</reference>
<evidence type="ECO:0000256" key="11">
    <source>
        <dbReference type="PIRNR" id="PIRNR037839"/>
    </source>
</evidence>
<dbReference type="GO" id="GO:0003676">
    <property type="term" value="F:nucleic acid binding"/>
    <property type="evidence" value="ECO:0007669"/>
    <property type="project" value="UniProtKB-UniRule"/>
</dbReference>
<feature type="binding site" evidence="12">
    <location>
        <position position="146"/>
    </location>
    <ligand>
        <name>Mg(2+)</name>
        <dbReference type="ChEBI" id="CHEBI:18420"/>
        <label>2</label>
    </ligand>
</feature>
<keyword evidence="10 11" id="KW-0460">Magnesium</keyword>
<keyword evidence="7 11" id="KW-0479">Metal-binding</keyword>
<accession>A0A0P7C182</accession>
<evidence type="ECO:0000256" key="8">
    <source>
        <dbReference type="ARBA" id="ARBA00022759"/>
    </source>
</evidence>
<dbReference type="EC" id="3.1.26.4" evidence="4 11"/>
<evidence type="ECO:0000259" key="13">
    <source>
        <dbReference type="PROSITE" id="PS50879"/>
    </source>
</evidence>
<dbReference type="PROSITE" id="PS50879">
    <property type="entry name" value="RNASE_H_1"/>
    <property type="match status" value="1"/>
</dbReference>
<dbReference type="OrthoDB" id="9811552at2"/>
<proteinExistence type="inferred from homology"/>
<dbReference type="Proteomes" id="UP000050454">
    <property type="component" value="Unassembled WGS sequence"/>
</dbReference>
<keyword evidence="9 11" id="KW-0378">Hydrolase</keyword>
<evidence type="ECO:0000256" key="7">
    <source>
        <dbReference type="ARBA" id="ARBA00022723"/>
    </source>
</evidence>
<dbReference type="Gene3D" id="3.30.420.10">
    <property type="entry name" value="Ribonuclease H-like superfamily/Ribonuclease H"/>
    <property type="match status" value="1"/>
</dbReference>
<dbReference type="AlphaFoldDB" id="A0A0P7C182"/>
<keyword evidence="6 11" id="KW-0540">Nuclease</keyword>
<evidence type="ECO:0000256" key="6">
    <source>
        <dbReference type="ARBA" id="ARBA00022722"/>
    </source>
</evidence>
<dbReference type="PIRSF" id="PIRSF037839">
    <property type="entry name" value="Ribonuclease_H"/>
    <property type="match status" value="1"/>
</dbReference>
<evidence type="ECO:0000256" key="3">
    <source>
        <dbReference type="ARBA" id="ARBA00005300"/>
    </source>
</evidence>
<keyword evidence="11" id="KW-0963">Cytoplasm</keyword>
<feature type="domain" description="RNase H type-1" evidence="13">
    <location>
        <begin position="76"/>
        <end position="210"/>
    </location>
</feature>
<comment type="cofactor">
    <cofactor evidence="1">
        <name>Mg(2+)</name>
        <dbReference type="ChEBI" id="CHEBI:18420"/>
    </cofactor>
</comment>
<dbReference type="RefSeq" id="WP_055151195.1">
    <property type="nucleotide sequence ID" value="NZ_JXSZ01000013.1"/>
</dbReference>
<feature type="binding site" evidence="12">
    <location>
        <position position="123"/>
    </location>
    <ligand>
        <name>Mg(2+)</name>
        <dbReference type="ChEBI" id="CHEBI:18420"/>
        <label>2</label>
    </ligand>
</feature>
<comment type="similarity">
    <text evidence="3 11">Belongs to the RNase H family.</text>
</comment>
<evidence type="ECO:0000256" key="12">
    <source>
        <dbReference type="PIRSR" id="PIRSR037839-1"/>
    </source>
</evidence>
<dbReference type="PATRIC" id="fig|1605367.3.peg.993"/>
<gene>
    <name evidence="14" type="ORF">AFM12_17795</name>
</gene>
<comment type="subcellular location">
    <subcellularLocation>
        <location evidence="11">Cytoplasm</location>
    </subcellularLocation>
</comment>
<evidence type="ECO:0000256" key="2">
    <source>
        <dbReference type="ARBA" id="ARBA00004065"/>
    </source>
</evidence>
<dbReference type="InterPro" id="IPR036397">
    <property type="entry name" value="RNaseH_sf"/>
</dbReference>
<dbReference type="InterPro" id="IPR002156">
    <property type="entry name" value="RNaseH_domain"/>
</dbReference>
<dbReference type="InterPro" id="IPR037056">
    <property type="entry name" value="RNase_H1_N_sf"/>
</dbReference>
<dbReference type="GO" id="GO:0005737">
    <property type="term" value="C:cytoplasm"/>
    <property type="evidence" value="ECO:0007669"/>
    <property type="project" value="UniProtKB-SubCell"/>
</dbReference>
<protein>
    <recommendedName>
        <fullName evidence="5 11">Ribonuclease H</fullName>
        <ecNumber evidence="4 11">3.1.26.4</ecNumber>
    </recommendedName>
</protein>
<feature type="binding site" evidence="12">
    <location>
        <position position="85"/>
    </location>
    <ligand>
        <name>Mg(2+)</name>
        <dbReference type="ChEBI" id="CHEBI:18420"/>
        <label>1</label>
    </ligand>
</feature>
<keyword evidence="15" id="KW-1185">Reference proteome</keyword>
<dbReference type="STRING" id="1605367.AFM12_17795"/>
<comment type="cofactor">
    <cofactor evidence="12">
        <name>Mn(2+)</name>
        <dbReference type="ChEBI" id="CHEBI:29035"/>
    </cofactor>
    <cofactor evidence="12">
        <name>Mg(2+)</name>
        <dbReference type="ChEBI" id="CHEBI:18420"/>
    </cofactor>
    <text evidence="12">Binds 2 metal ions per subunit. Manganese or magnesium.</text>
</comment>
<dbReference type="GO" id="GO:0046872">
    <property type="term" value="F:metal ion binding"/>
    <property type="evidence" value="ECO:0007669"/>
    <property type="project" value="UniProtKB-KW"/>
</dbReference>
<dbReference type="Pfam" id="PF00075">
    <property type="entry name" value="RNase_H"/>
    <property type="match status" value="1"/>
</dbReference>
<feature type="binding site" evidence="12">
    <location>
        <position position="206"/>
    </location>
    <ligand>
        <name>Mg(2+)</name>
        <dbReference type="ChEBI" id="CHEBI:18420"/>
        <label>1</label>
    </ligand>
</feature>
<dbReference type="InterPro" id="IPR009027">
    <property type="entry name" value="Ribosomal_bL9/RNase_H1_N"/>
</dbReference>
<evidence type="ECO:0000256" key="4">
    <source>
        <dbReference type="ARBA" id="ARBA00012180"/>
    </source>
</evidence>
<comment type="catalytic activity">
    <reaction evidence="11">
        <text>Endonucleolytic cleavage to 5'-phosphomonoester.</text>
        <dbReference type="EC" id="3.1.26.4"/>
    </reaction>
</comment>
<dbReference type="SUPFAM" id="SSF55658">
    <property type="entry name" value="L9 N-domain-like"/>
    <property type="match status" value="1"/>
</dbReference>
<name>A0A0P7C182_9BACT</name>
<dbReference type="SUPFAM" id="SSF53098">
    <property type="entry name" value="Ribonuclease H-like"/>
    <property type="match status" value="1"/>
</dbReference>
<dbReference type="EMBL" id="LGTQ01000013">
    <property type="protein sequence ID" value="KPM47074.1"/>
    <property type="molecule type" value="Genomic_DNA"/>
</dbReference>
<evidence type="ECO:0000256" key="1">
    <source>
        <dbReference type="ARBA" id="ARBA00001946"/>
    </source>
</evidence>
<dbReference type="Pfam" id="PF01693">
    <property type="entry name" value="Cauli_VI"/>
    <property type="match status" value="1"/>
</dbReference>
<dbReference type="GO" id="GO:0004523">
    <property type="term" value="F:RNA-DNA hybrid ribonuclease activity"/>
    <property type="evidence" value="ECO:0007669"/>
    <property type="project" value="UniProtKB-UniRule"/>
</dbReference>
<dbReference type="InterPro" id="IPR017290">
    <property type="entry name" value="RNase_H_bac"/>
</dbReference>
<dbReference type="Gene3D" id="3.40.970.10">
    <property type="entry name" value="Ribonuclease H1, N-terminal domain"/>
    <property type="match status" value="1"/>
</dbReference>
<dbReference type="FunFam" id="3.40.970.10:FF:000002">
    <property type="entry name" value="Ribonuclease H"/>
    <property type="match status" value="1"/>
</dbReference>
<evidence type="ECO:0000313" key="14">
    <source>
        <dbReference type="EMBL" id="KPM47074.1"/>
    </source>
</evidence>
<evidence type="ECO:0000256" key="5">
    <source>
        <dbReference type="ARBA" id="ARBA00017721"/>
    </source>
</evidence>
<evidence type="ECO:0000256" key="9">
    <source>
        <dbReference type="ARBA" id="ARBA00022801"/>
    </source>
</evidence>
<sequence>MSKKKKKYYVVWNGRKKGIYGSWDECKKQIEGFNGAQYKSFENEKEAIESFAKPYAQSITKGGSKKKAAINPNAKPPTKRSIVVDAAWNTKTGDMEYQGFDFNTGKLLFKKGPFKDGTNNIGEFLAIVHALALLKKHGLDLPIYSDSRTAMSWVRKKKANTKLEKTENNQELFDLMERAEDWLQKNSYKNIILKWDTRNWGENPADFGRK</sequence>